<dbReference type="AlphaFoldDB" id="A6H9J9"/>
<reference evidence="2" key="1">
    <citation type="submission" date="2005-09" db="EMBL/GenBank/DDBJ databases">
        <authorList>
            <person name="Mural R.J."/>
            <person name="Li P.W."/>
            <person name="Adams M.D."/>
            <person name="Amanatides P.G."/>
            <person name="Baden-Tillson H."/>
            <person name="Barnstead M."/>
            <person name="Chin S.H."/>
            <person name="Dew I."/>
            <person name="Evans C.A."/>
            <person name="Ferriera S."/>
            <person name="Flanigan M."/>
            <person name="Fosler C."/>
            <person name="Glodek A."/>
            <person name="Gu Z."/>
            <person name="Holt R.A."/>
            <person name="Jennings D."/>
            <person name="Kraft C.L."/>
            <person name="Lu F."/>
            <person name="Nguyen T."/>
            <person name="Nusskern D.R."/>
            <person name="Pfannkoch C.M."/>
            <person name="Sitter C."/>
            <person name="Sutton G.G."/>
            <person name="Venter J.C."/>
            <person name="Wang Z."/>
            <person name="Woodage T."/>
            <person name="Zheng X.H."/>
            <person name="Zhong F."/>
        </authorList>
    </citation>
    <scope>NUCLEOTIDE SEQUENCE [LARGE SCALE GENOMIC DNA]</scope>
    <source>
        <strain>BN</strain>
        <strain evidence="2">Sprague-Dawley</strain>
    </source>
</reference>
<gene>
    <name evidence="1" type="ORF">rCG_62073</name>
</gene>
<dbReference type="EMBL" id="CH473947">
    <property type="protein sequence ID" value="EDM02704.1"/>
    <property type="molecule type" value="Genomic_DNA"/>
</dbReference>
<accession>A6H9J9</accession>
<organism evidence="1 2">
    <name type="scientific">Rattus norvegicus</name>
    <name type="common">Rat</name>
    <dbReference type="NCBI Taxonomy" id="10116"/>
    <lineage>
        <taxon>Eukaryota</taxon>
        <taxon>Metazoa</taxon>
        <taxon>Chordata</taxon>
        <taxon>Craniata</taxon>
        <taxon>Vertebrata</taxon>
        <taxon>Euteleostomi</taxon>
        <taxon>Mammalia</taxon>
        <taxon>Eutheria</taxon>
        <taxon>Euarchontoglires</taxon>
        <taxon>Glires</taxon>
        <taxon>Rodentia</taxon>
        <taxon>Myomorpha</taxon>
        <taxon>Muroidea</taxon>
        <taxon>Muridae</taxon>
        <taxon>Murinae</taxon>
        <taxon>Rattus</taxon>
    </lineage>
</organism>
<evidence type="ECO:0000313" key="2">
    <source>
        <dbReference type="Proteomes" id="UP000234681"/>
    </source>
</evidence>
<sequence length="33" mass="3827">MFTVTICSELIPQNILQLKLTYLVTFKNLLLSK</sequence>
<protein>
    <submittedName>
        <fullName evidence="1">RCG62073</fullName>
    </submittedName>
</protein>
<evidence type="ECO:0000313" key="1">
    <source>
        <dbReference type="EMBL" id="EDM02704.1"/>
    </source>
</evidence>
<name>A6H9J9_RAT</name>
<proteinExistence type="predicted"/>
<dbReference type="Proteomes" id="UP000234681">
    <property type="component" value="Chromosome 6"/>
</dbReference>